<sequence length="154" mass="17939">MLRDAVMEGLAHATYVKNKYTHPHDLAIKHLILWHGYLPRPSRQRRQTNLAAHEVWPYGNRRYESTRQADMGYEKGEEGTSSHVNYLWSKLPNQKRKNLKLNVSFSCLLPLIRLTDIKIWQPLWSSNKGGPYILCPLLSPMAKIYMSARKKPLV</sequence>
<proteinExistence type="predicted"/>
<dbReference type="VEuPathDB" id="FungiDB:MCYG_04131"/>
<name>C5FN76_ARTOC</name>
<evidence type="ECO:0000313" key="1">
    <source>
        <dbReference type="EMBL" id="EEQ31312.1"/>
    </source>
</evidence>
<reference evidence="2" key="1">
    <citation type="journal article" date="2012" name="MBio">
        <title>Comparative genome analysis of Trichophyton rubrum and related dermatophytes reveals candidate genes involved in infection.</title>
        <authorList>
            <person name="Martinez D.A."/>
            <person name="Oliver B.G."/>
            <person name="Graeser Y."/>
            <person name="Goldberg J.M."/>
            <person name="Li W."/>
            <person name="Martinez-Rossi N.M."/>
            <person name="Monod M."/>
            <person name="Shelest E."/>
            <person name="Barton R.C."/>
            <person name="Birch E."/>
            <person name="Brakhage A.A."/>
            <person name="Chen Z."/>
            <person name="Gurr S.J."/>
            <person name="Heiman D."/>
            <person name="Heitman J."/>
            <person name="Kosti I."/>
            <person name="Rossi A."/>
            <person name="Saif S."/>
            <person name="Samalova M."/>
            <person name="Saunders C.W."/>
            <person name="Shea T."/>
            <person name="Summerbell R.C."/>
            <person name="Xu J."/>
            <person name="Young S."/>
            <person name="Zeng Q."/>
            <person name="Birren B.W."/>
            <person name="Cuomo C.A."/>
            <person name="White T.C."/>
        </authorList>
    </citation>
    <scope>NUCLEOTIDE SEQUENCE [LARGE SCALE GENOMIC DNA]</scope>
    <source>
        <strain evidence="2">ATCC MYA-4605 / CBS 113480</strain>
    </source>
</reference>
<dbReference type="GeneID" id="9224463"/>
<gene>
    <name evidence="1" type="ORF">MCYG_04131</name>
</gene>
<dbReference type="HOGENOM" id="CLU_1703793_0_0_1"/>
<accession>C5FN76</accession>
<organism evidence="1 2">
    <name type="scientific">Arthroderma otae (strain ATCC MYA-4605 / CBS 113480)</name>
    <name type="common">Microsporum canis</name>
    <dbReference type="NCBI Taxonomy" id="554155"/>
    <lineage>
        <taxon>Eukaryota</taxon>
        <taxon>Fungi</taxon>
        <taxon>Dikarya</taxon>
        <taxon>Ascomycota</taxon>
        <taxon>Pezizomycotina</taxon>
        <taxon>Eurotiomycetes</taxon>
        <taxon>Eurotiomycetidae</taxon>
        <taxon>Onygenales</taxon>
        <taxon>Arthrodermataceae</taxon>
        <taxon>Microsporum</taxon>
    </lineage>
</organism>
<dbReference type="EMBL" id="DS995704">
    <property type="protein sequence ID" value="EEQ31312.1"/>
    <property type="molecule type" value="Genomic_DNA"/>
</dbReference>
<keyword evidence="2" id="KW-1185">Reference proteome</keyword>
<evidence type="ECO:0000313" key="2">
    <source>
        <dbReference type="Proteomes" id="UP000002035"/>
    </source>
</evidence>
<dbReference type="AlphaFoldDB" id="C5FN76"/>
<dbReference type="RefSeq" id="XP_002846394.1">
    <property type="nucleotide sequence ID" value="XM_002846348.1"/>
</dbReference>
<protein>
    <submittedName>
        <fullName evidence="1">Uncharacterized protein</fullName>
    </submittedName>
</protein>
<dbReference type="Proteomes" id="UP000002035">
    <property type="component" value="Unassembled WGS sequence"/>
</dbReference>